<keyword evidence="1" id="KW-1133">Transmembrane helix</keyword>
<protein>
    <submittedName>
        <fullName evidence="2">Uncharacterized protein</fullName>
    </submittedName>
</protein>
<evidence type="ECO:0000256" key="1">
    <source>
        <dbReference type="SAM" id="Phobius"/>
    </source>
</evidence>
<name>A0AA86QJM2_9EUKA</name>
<evidence type="ECO:0000313" key="3">
    <source>
        <dbReference type="EMBL" id="CAL6038642.1"/>
    </source>
</evidence>
<comment type="caution">
    <text evidence="2">The sequence shown here is derived from an EMBL/GenBank/DDBJ whole genome shotgun (WGS) entry which is preliminary data.</text>
</comment>
<keyword evidence="4" id="KW-1185">Reference proteome</keyword>
<feature type="transmembrane region" description="Helical" evidence="1">
    <location>
        <begin position="70"/>
        <end position="89"/>
    </location>
</feature>
<reference evidence="3 4" key="2">
    <citation type="submission" date="2024-07" db="EMBL/GenBank/DDBJ databases">
        <authorList>
            <person name="Akdeniz Z."/>
        </authorList>
    </citation>
    <scope>NUCLEOTIDE SEQUENCE [LARGE SCALE GENOMIC DNA]</scope>
</reference>
<sequence length="215" mass="24621">MLVFLCVSPDNILQIVLLCVIAVLILWVIILTVLGKNYSAGFSSLAVIEIDKNHSGVWQNYIISQKAFKYNVIPFIGPIIAFVFQFLNSPPIVVDGQLQKVFPYVLNFVNLISFFLSLILFGKNNTNYIIFMLIWVFCFIYDVWVESADMLAQNDFTLKDLVNQIKKNRELKTNGKKKNEKELEIKQIVTQETVQITESVWAGSEKVEETEGKDQ</sequence>
<gene>
    <name evidence="3" type="ORF">HINF_LOCUS37466</name>
    <name evidence="2" type="ORF">HINF_LOCUS48321</name>
</gene>
<evidence type="ECO:0000313" key="2">
    <source>
        <dbReference type="EMBL" id="CAI9960676.1"/>
    </source>
</evidence>
<evidence type="ECO:0000313" key="4">
    <source>
        <dbReference type="Proteomes" id="UP001642409"/>
    </source>
</evidence>
<reference evidence="2" key="1">
    <citation type="submission" date="2023-06" db="EMBL/GenBank/DDBJ databases">
        <authorList>
            <person name="Kurt Z."/>
        </authorList>
    </citation>
    <scope>NUCLEOTIDE SEQUENCE</scope>
</reference>
<accession>A0AA86QJM2</accession>
<feature type="transmembrane region" description="Helical" evidence="1">
    <location>
        <begin position="12"/>
        <end position="34"/>
    </location>
</feature>
<dbReference type="Proteomes" id="UP001642409">
    <property type="component" value="Unassembled WGS sequence"/>
</dbReference>
<organism evidence="2">
    <name type="scientific">Hexamita inflata</name>
    <dbReference type="NCBI Taxonomy" id="28002"/>
    <lineage>
        <taxon>Eukaryota</taxon>
        <taxon>Metamonada</taxon>
        <taxon>Diplomonadida</taxon>
        <taxon>Hexamitidae</taxon>
        <taxon>Hexamitinae</taxon>
        <taxon>Hexamita</taxon>
    </lineage>
</organism>
<dbReference type="AlphaFoldDB" id="A0AA86QJM2"/>
<proteinExistence type="predicted"/>
<keyword evidence="1" id="KW-0812">Transmembrane</keyword>
<feature type="transmembrane region" description="Helical" evidence="1">
    <location>
        <begin position="128"/>
        <end position="145"/>
    </location>
</feature>
<dbReference type="EMBL" id="CATOUU010000934">
    <property type="protein sequence ID" value="CAI9960676.1"/>
    <property type="molecule type" value="Genomic_DNA"/>
</dbReference>
<keyword evidence="1" id="KW-0472">Membrane</keyword>
<feature type="transmembrane region" description="Helical" evidence="1">
    <location>
        <begin position="101"/>
        <end position="121"/>
    </location>
</feature>
<dbReference type="EMBL" id="CAXDID020000140">
    <property type="protein sequence ID" value="CAL6038642.1"/>
    <property type="molecule type" value="Genomic_DNA"/>
</dbReference>